<dbReference type="PANTHER" id="PTHR12634:SF14">
    <property type="entry name" value="SIT4-ASSOCIATING PROTEIN SAP155-RELATED"/>
    <property type="match status" value="1"/>
</dbReference>
<dbReference type="GO" id="GO:0005634">
    <property type="term" value="C:nucleus"/>
    <property type="evidence" value="ECO:0007669"/>
    <property type="project" value="TreeGrafter"/>
</dbReference>
<evidence type="ECO:0000313" key="4">
    <source>
        <dbReference type="Proteomes" id="UP001162087"/>
    </source>
</evidence>
<dbReference type="GeneID" id="80923869"/>
<dbReference type="AlphaFoldDB" id="A0AA35JGM9"/>
<proteinExistence type="inferred from homology"/>
<dbReference type="Proteomes" id="UP001162087">
    <property type="component" value="Chromosome 7"/>
</dbReference>
<feature type="compositionally biased region" description="Acidic residues" evidence="2">
    <location>
        <begin position="410"/>
        <end position="425"/>
    </location>
</feature>
<accession>A0AA35JGM9</accession>
<gene>
    <name evidence="3" type="primary">SKDI07G0360</name>
    <name evidence="3" type="ORF">SKDI_07G0360</name>
</gene>
<organism evidence="3 4">
    <name type="scientific">Saccharomyces kudriavzevii (strain ATCC MYA-4449 / AS 2.2408 / CBS 8840 / NBRC 1802 / NCYC 2889)</name>
    <name type="common">Yeast</name>
    <dbReference type="NCBI Taxonomy" id="226230"/>
    <lineage>
        <taxon>Eukaryota</taxon>
        <taxon>Fungi</taxon>
        <taxon>Dikarya</taxon>
        <taxon>Ascomycota</taxon>
        <taxon>Saccharomycotina</taxon>
        <taxon>Saccharomycetes</taxon>
        <taxon>Saccharomycetales</taxon>
        <taxon>Saccharomycetaceae</taxon>
        <taxon>Saccharomyces</taxon>
    </lineage>
</organism>
<dbReference type="Pfam" id="PF04499">
    <property type="entry name" value="SAPS"/>
    <property type="match status" value="1"/>
</dbReference>
<dbReference type="GO" id="GO:0019903">
    <property type="term" value="F:protein phosphatase binding"/>
    <property type="evidence" value="ECO:0007669"/>
    <property type="project" value="InterPro"/>
</dbReference>
<dbReference type="InterPro" id="IPR007587">
    <property type="entry name" value="SAPS"/>
</dbReference>
<evidence type="ECO:0000313" key="3">
    <source>
        <dbReference type="EMBL" id="CAI4061386.1"/>
    </source>
</evidence>
<name>A0AA35JGM9_SACK1</name>
<dbReference type="GO" id="GO:0019888">
    <property type="term" value="F:protein phosphatase regulator activity"/>
    <property type="evidence" value="ECO:0007669"/>
    <property type="project" value="TreeGrafter"/>
</dbReference>
<comment type="similarity">
    <text evidence="1">Belongs to the SAPS family.</text>
</comment>
<reference evidence="3" key="1">
    <citation type="submission" date="2022-10" db="EMBL/GenBank/DDBJ databases">
        <authorList>
            <person name="Byrne P K."/>
        </authorList>
    </citation>
    <scope>NUCLEOTIDE SEQUENCE</scope>
    <source>
        <strain evidence="3">IFO1802</strain>
    </source>
</reference>
<dbReference type="GO" id="GO:0005829">
    <property type="term" value="C:cytosol"/>
    <property type="evidence" value="ECO:0007669"/>
    <property type="project" value="TreeGrafter"/>
</dbReference>
<keyword evidence="4" id="KW-1185">Reference proteome</keyword>
<evidence type="ECO:0008006" key="5">
    <source>
        <dbReference type="Google" id="ProtNLM"/>
    </source>
</evidence>
<evidence type="ECO:0000256" key="1">
    <source>
        <dbReference type="ARBA" id="ARBA00006180"/>
    </source>
</evidence>
<feature type="region of interest" description="Disordered" evidence="2">
    <location>
        <begin position="410"/>
        <end position="438"/>
    </location>
</feature>
<dbReference type="RefSeq" id="XP_056087569.1">
    <property type="nucleotide sequence ID" value="XM_056227782.1"/>
</dbReference>
<dbReference type="EMBL" id="OX365902">
    <property type="protein sequence ID" value="CAI4061386.1"/>
    <property type="molecule type" value="Genomic_DNA"/>
</dbReference>
<dbReference type="PANTHER" id="PTHR12634">
    <property type="entry name" value="SIT4 YEAST -ASSOCIATING PROTEIN-RELATED"/>
    <property type="match status" value="1"/>
</dbReference>
<protein>
    <recommendedName>
        <fullName evidence="5">SAP4-like protein</fullName>
    </recommendedName>
</protein>
<feature type="region of interest" description="Disordered" evidence="2">
    <location>
        <begin position="40"/>
        <end position="59"/>
    </location>
</feature>
<sequence>MSLWPLGETLSHSGVDSILDEYYLIFRSVKCNTASPIDDCKSKPLTEPESEFGAEPRDRSDLNQSFIDRILLETALLDELDEGANDRLVDFICLGYFFDDRAQQVNHMNYLVDMLMAYLKDIDRTGYRTSFLLESSFHQTGEYNDQDDEDPMLYVNIISSIFCSKSKLITESLAQSLPFLSSLLEILQFKNIRTENCPILAVFLKINESLLFEQTSKYLNFFKSQMDIVDNFLNHIEVSPLIEFLIKVVLTDQTESPTGIIEFLHEQNLIPKCLNFLDNSMYSPGIQNSSGELLKALISISTNFKLDTLWIGPNLLIRQLASPQYVDQLIDIVLLQRGHAMGVAVSIIIELIRKNNSDYDAIDLLDTTIVNNPPSQRDPIYLGHLLYRLTMHMEDFYALLIILDNNDDDDDDGDDDDDDDDDDDNTNIKGPASGNHHLLENQLHESFKPLGLERVKITELISEMLHCSNMGLMNSKRAEKIACARDKCREALGHDLLEEAMDNLSINGKILSSTTLNDECSNDSNDRNDNRIKKRKSKKRFNDNELYSTFDTFDDDSNDDMSFEIPYVSEAQNLKLRKNPTIGDLFKIKLHDLGFLPKFLLLFLRYPWNNFWHNIVFDIIQQIFNGRMDFSYTSFLVYSLFDFNKSRRFIPKNFNGNNQKCPATNFHIISDFILQGHKDSFDFYEREETNLGYMGQLVLIAEEVAKYSKMYRTDLIAPDICAFLQDEVWMSYSNEILNETRTMCSIILGGGQFMAEDNKNNNLELSEGPDMNQETSASSTMVENETAHDENGLLRDKVVELIEELGHLTESDIHDKIKDVIVDHQSELVN</sequence>
<evidence type="ECO:0000256" key="2">
    <source>
        <dbReference type="SAM" id="MobiDB-lite"/>
    </source>
</evidence>